<dbReference type="InterPro" id="IPR050746">
    <property type="entry name" value="DAACS"/>
</dbReference>
<evidence type="ECO:0000256" key="7">
    <source>
        <dbReference type="RuleBase" id="RU361216"/>
    </source>
</evidence>
<evidence type="ECO:0000313" key="9">
    <source>
        <dbReference type="RefSeq" id="XP_022237022.1"/>
    </source>
</evidence>
<evidence type="ECO:0000313" key="8">
    <source>
        <dbReference type="Proteomes" id="UP000694941"/>
    </source>
</evidence>
<evidence type="ECO:0000256" key="6">
    <source>
        <dbReference type="ARBA" id="ARBA00023136"/>
    </source>
</evidence>
<evidence type="ECO:0000256" key="5">
    <source>
        <dbReference type="ARBA" id="ARBA00022989"/>
    </source>
</evidence>
<reference evidence="9" key="1">
    <citation type="submission" date="2025-08" db="UniProtKB">
        <authorList>
            <consortium name="RefSeq"/>
        </authorList>
    </citation>
    <scope>IDENTIFICATION</scope>
    <source>
        <tissue evidence="9">Muscle</tissue>
    </source>
</reference>
<dbReference type="SUPFAM" id="SSF118215">
    <property type="entry name" value="Proton glutamate symport protein"/>
    <property type="match status" value="1"/>
</dbReference>
<dbReference type="RefSeq" id="XP_022237022.1">
    <property type="nucleotide sequence ID" value="XM_022381314.1"/>
</dbReference>
<gene>
    <name evidence="9" type="primary">LOC111084709</name>
</gene>
<proteinExistence type="inferred from homology"/>
<sequence length="96" mass="10283">MVLDVIAAPATPATPTPIGLLIVLKICGISSPAYIPLILSVDWLIDRFRTTCNVIGDCYVAAFVEKLCKAPQGEDSSACFANNCLEVVEEKNVTKL</sequence>
<keyword evidence="3 7" id="KW-0813">Transport</keyword>
<protein>
    <recommendedName>
        <fullName evidence="7">Amino acid transporter</fullName>
    </recommendedName>
</protein>
<accession>A0ABM1S067</accession>
<keyword evidence="8" id="KW-1185">Reference proteome</keyword>
<dbReference type="PANTHER" id="PTHR11958:SF63">
    <property type="entry name" value="AMINO ACID TRANSPORTER"/>
    <property type="match status" value="1"/>
</dbReference>
<dbReference type="Gene3D" id="1.10.3860.10">
    <property type="entry name" value="Sodium:dicarboxylate symporter"/>
    <property type="match status" value="1"/>
</dbReference>
<dbReference type="InterPro" id="IPR001991">
    <property type="entry name" value="Na-dicarboxylate_symporter"/>
</dbReference>
<dbReference type="Pfam" id="PF00375">
    <property type="entry name" value="SDF"/>
    <property type="match status" value="1"/>
</dbReference>
<dbReference type="GeneID" id="111084709"/>
<name>A0ABM1S067_LIMPO</name>
<evidence type="ECO:0000256" key="3">
    <source>
        <dbReference type="ARBA" id="ARBA00022448"/>
    </source>
</evidence>
<keyword evidence="7" id="KW-0769">Symport</keyword>
<comment type="similarity">
    <text evidence="2 7">Belongs to the dicarboxylate/amino acid:cation symporter (DAACS) (TC 2.A.23) family.</text>
</comment>
<keyword evidence="5" id="KW-1133">Transmembrane helix</keyword>
<dbReference type="PANTHER" id="PTHR11958">
    <property type="entry name" value="SODIUM/DICARBOXYLATE SYMPORTER-RELATED"/>
    <property type="match status" value="1"/>
</dbReference>
<comment type="subcellular location">
    <subcellularLocation>
        <location evidence="1 7">Membrane</location>
        <topology evidence="1 7">Multi-pass membrane protein</topology>
    </subcellularLocation>
</comment>
<keyword evidence="6" id="KW-0472">Membrane</keyword>
<organism evidence="8 9">
    <name type="scientific">Limulus polyphemus</name>
    <name type="common">Atlantic horseshoe crab</name>
    <dbReference type="NCBI Taxonomy" id="6850"/>
    <lineage>
        <taxon>Eukaryota</taxon>
        <taxon>Metazoa</taxon>
        <taxon>Ecdysozoa</taxon>
        <taxon>Arthropoda</taxon>
        <taxon>Chelicerata</taxon>
        <taxon>Merostomata</taxon>
        <taxon>Xiphosura</taxon>
        <taxon>Limulidae</taxon>
        <taxon>Limulus</taxon>
    </lineage>
</organism>
<keyword evidence="4" id="KW-0812">Transmembrane</keyword>
<evidence type="ECO:0000256" key="4">
    <source>
        <dbReference type="ARBA" id="ARBA00022692"/>
    </source>
</evidence>
<evidence type="ECO:0000256" key="1">
    <source>
        <dbReference type="ARBA" id="ARBA00004141"/>
    </source>
</evidence>
<dbReference type="Proteomes" id="UP000694941">
    <property type="component" value="Unplaced"/>
</dbReference>
<evidence type="ECO:0000256" key="2">
    <source>
        <dbReference type="ARBA" id="ARBA00006148"/>
    </source>
</evidence>
<dbReference type="InterPro" id="IPR036458">
    <property type="entry name" value="Na:dicarbo_symporter_sf"/>
</dbReference>